<gene>
    <name evidence="1" type="ORF">QLQ22_11050</name>
</gene>
<name>A0ACD4RHG1_9BACI</name>
<reference evidence="2" key="1">
    <citation type="journal article" date="2025" name="Aquaculture">
        <title>Assessment of the bioflocculant production and safety properties of Metabacillus hrfriensis sp. nov. based on phenotypic and whole-genome sequencing analysis.</title>
        <authorList>
            <person name="Zhang R."/>
            <person name="Zhao Z."/>
            <person name="Luo L."/>
            <person name="Wang S."/>
            <person name="Guo K."/>
            <person name="Xu W."/>
        </authorList>
    </citation>
    <scope>NUCLEOTIDE SEQUENCE [LARGE SCALE GENOMIC DNA]</scope>
    <source>
        <strain evidence="2">CT-WN-B3</strain>
    </source>
</reference>
<dbReference type="Proteomes" id="UP001226091">
    <property type="component" value="Chromosome"/>
</dbReference>
<keyword evidence="2" id="KW-1185">Reference proteome</keyword>
<keyword evidence="1" id="KW-0282">Flagellum</keyword>
<keyword evidence="1" id="KW-0966">Cell projection</keyword>
<organism evidence="1 2">
    <name type="scientific">Metabacillus hrfriensis</name>
    <dbReference type="NCBI Taxonomy" id="3048891"/>
    <lineage>
        <taxon>Bacteria</taxon>
        <taxon>Bacillati</taxon>
        <taxon>Bacillota</taxon>
        <taxon>Bacilli</taxon>
        <taxon>Bacillales</taxon>
        <taxon>Bacillaceae</taxon>
        <taxon>Metabacillus</taxon>
    </lineage>
</organism>
<proteinExistence type="predicted"/>
<evidence type="ECO:0000313" key="2">
    <source>
        <dbReference type="Proteomes" id="UP001226091"/>
    </source>
</evidence>
<dbReference type="EMBL" id="CP126116">
    <property type="protein sequence ID" value="WHZ59832.1"/>
    <property type="molecule type" value="Genomic_DNA"/>
</dbReference>
<sequence length="121" mass="13668">MKISHLNQHPLSLIPKTPDVRPSQKPTFQDLLKDENSSIKISKHAKQRMADRGIVVEESQWSKMKEKMSEARSKGVNDSLVLLDQAAFIVNVKNNTVITAMNRNEAKDQIFTNINGTIILN</sequence>
<protein>
    <submittedName>
        <fullName evidence="1">TIGR02530 family flagellar biosynthesis protein</fullName>
    </submittedName>
</protein>
<keyword evidence="1" id="KW-0969">Cilium</keyword>
<evidence type="ECO:0000313" key="1">
    <source>
        <dbReference type="EMBL" id="WHZ59832.1"/>
    </source>
</evidence>
<accession>A0ACD4RHG1</accession>